<comment type="caution">
    <text evidence="8">The sequence shown here is derived from an EMBL/GenBank/DDBJ whole genome shotgun (WGS) entry which is preliminary data.</text>
</comment>
<dbReference type="EMBL" id="JAKCXM010000295">
    <property type="protein sequence ID" value="KAJ0396429.1"/>
    <property type="molecule type" value="Genomic_DNA"/>
</dbReference>
<sequence>MLLAGKRALVVGLLNKHSLAASVTQALLRHGASCVVASRNPLTESQLKACAFEIPALPSSSGRAPTLHMASCDVERDDSIDALIGECSRVFNGELDILVHSVAFAPRETFQRQGTLQASRTAWQQAMDVSAYSLIALSRAAHPLLEKAAIRIGDLIEFAASRDVEPANGLTVARVMDVDPSAPHECIVQISPFDPFQKVDLTRAFYKIVYAVGEMAQLTTTMIGWEIEIVADAERNTMERGVIKQVDSDLNCALLAFQDGHKDWRDLTMNQFKVIGRITKATSASPPKVSTLTKPEASAPLAVPKLRITSDATRGDVQTTSTTLPTSAVDGFDWYAEGGHIELCTAEGHFREGALLCSQREQCLQLYNETRQFFEIEPRKQSFKVVIHGLLSLKTIPLGQKVDVYSPMHGAFRAGAVMKEADVGKLTPVRFDDDGSVEWLDLSSQTFKLLFLVARSNAAS</sequence>
<keyword evidence="5" id="KW-0560">Oxidoreductase</keyword>
<dbReference type="Pfam" id="PF13561">
    <property type="entry name" value="adh_short_C2"/>
    <property type="match status" value="1"/>
</dbReference>
<evidence type="ECO:0000256" key="5">
    <source>
        <dbReference type="ARBA" id="ARBA00023002"/>
    </source>
</evidence>
<name>A0AAD5LFQ7_PYTIN</name>
<dbReference type="AlphaFoldDB" id="A0AAD5LFQ7"/>
<organism evidence="8 9">
    <name type="scientific">Pythium insidiosum</name>
    <name type="common">Pythiosis disease agent</name>
    <dbReference type="NCBI Taxonomy" id="114742"/>
    <lineage>
        <taxon>Eukaryota</taxon>
        <taxon>Sar</taxon>
        <taxon>Stramenopiles</taxon>
        <taxon>Oomycota</taxon>
        <taxon>Peronosporomycetes</taxon>
        <taxon>Pythiales</taxon>
        <taxon>Pythiaceae</taxon>
        <taxon>Pythium</taxon>
    </lineage>
</organism>
<keyword evidence="6" id="KW-0443">Lipid metabolism</keyword>
<keyword evidence="9" id="KW-1185">Reference proteome</keyword>
<evidence type="ECO:0000256" key="6">
    <source>
        <dbReference type="ARBA" id="ARBA00023098"/>
    </source>
</evidence>
<evidence type="ECO:0000256" key="4">
    <source>
        <dbReference type="ARBA" id="ARBA00022832"/>
    </source>
</evidence>
<dbReference type="GO" id="GO:0004318">
    <property type="term" value="F:enoyl-[acyl-carrier-protein] reductase (NADH) activity"/>
    <property type="evidence" value="ECO:0007669"/>
    <property type="project" value="InterPro"/>
</dbReference>
<protein>
    <submittedName>
        <fullName evidence="8">Uncharacterized protein</fullName>
    </submittedName>
</protein>
<gene>
    <name evidence="8" type="ORF">P43SY_007754</name>
</gene>
<proteinExistence type="inferred from homology"/>
<keyword evidence="3" id="KW-0444">Lipid biosynthesis</keyword>
<dbReference type="SUPFAM" id="SSF51735">
    <property type="entry name" value="NAD(P)-binding Rossmann-fold domains"/>
    <property type="match status" value="1"/>
</dbReference>
<dbReference type="GO" id="GO:0006633">
    <property type="term" value="P:fatty acid biosynthetic process"/>
    <property type="evidence" value="ECO:0007669"/>
    <property type="project" value="UniProtKB-KW"/>
</dbReference>
<evidence type="ECO:0000256" key="3">
    <source>
        <dbReference type="ARBA" id="ARBA00022516"/>
    </source>
</evidence>
<evidence type="ECO:0000313" key="8">
    <source>
        <dbReference type="EMBL" id="KAJ0396429.1"/>
    </source>
</evidence>
<keyword evidence="7" id="KW-0275">Fatty acid biosynthesis</keyword>
<evidence type="ECO:0000256" key="1">
    <source>
        <dbReference type="ARBA" id="ARBA00005189"/>
    </source>
</evidence>
<dbReference type="InterPro" id="IPR002347">
    <property type="entry name" value="SDR_fam"/>
</dbReference>
<dbReference type="Gene3D" id="3.40.50.720">
    <property type="entry name" value="NAD(P)-binding Rossmann-like Domain"/>
    <property type="match status" value="1"/>
</dbReference>
<accession>A0AAD5LFQ7</accession>
<reference evidence="8" key="1">
    <citation type="submission" date="2021-12" db="EMBL/GenBank/DDBJ databases">
        <title>Prjna785345.</title>
        <authorList>
            <person name="Rujirawat T."/>
            <person name="Krajaejun T."/>
        </authorList>
    </citation>
    <scope>NUCLEOTIDE SEQUENCE</scope>
    <source>
        <strain evidence="8">Pi057C3</strain>
    </source>
</reference>
<evidence type="ECO:0000256" key="2">
    <source>
        <dbReference type="ARBA" id="ARBA00009233"/>
    </source>
</evidence>
<evidence type="ECO:0000313" key="9">
    <source>
        <dbReference type="Proteomes" id="UP001209570"/>
    </source>
</evidence>
<evidence type="ECO:0000256" key="7">
    <source>
        <dbReference type="ARBA" id="ARBA00023160"/>
    </source>
</evidence>
<keyword evidence="4" id="KW-0276">Fatty acid metabolism</keyword>
<dbReference type="InterPro" id="IPR036291">
    <property type="entry name" value="NAD(P)-bd_dom_sf"/>
</dbReference>
<comment type="pathway">
    <text evidence="1">Lipid metabolism.</text>
</comment>
<dbReference type="InterPro" id="IPR014358">
    <property type="entry name" value="Enoyl-ACP_Rdtase_NADH"/>
</dbReference>
<dbReference type="PANTHER" id="PTHR43159:SF2">
    <property type="entry name" value="ENOYL-[ACYL-CARRIER-PROTEIN] REDUCTASE [NADH], CHLOROPLASTIC"/>
    <property type="match status" value="1"/>
</dbReference>
<comment type="similarity">
    <text evidence="2">Belongs to the short-chain dehydrogenases/reductases (SDR) family. FabI subfamily.</text>
</comment>
<dbReference type="Proteomes" id="UP001209570">
    <property type="component" value="Unassembled WGS sequence"/>
</dbReference>
<dbReference type="PANTHER" id="PTHR43159">
    <property type="entry name" value="ENOYL-[ACYL-CARRIER-PROTEIN] REDUCTASE"/>
    <property type="match status" value="1"/>
</dbReference>